<organism evidence="1 2">
    <name type="scientific">Corynebacterium genitalium ATCC 33030</name>
    <dbReference type="NCBI Taxonomy" id="585529"/>
    <lineage>
        <taxon>Bacteria</taxon>
        <taxon>Bacillati</taxon>
        <taxon>Actinomycetota</taxon>
        <taxon>Actinomycetes</taxon>
        <taxon>Mycobacteriales</taxon>
        <taxon>Corynebacteriaceae</taxon>
        <taxon>Corynebacterium</taxon>
    </lineage>
</organism>
<evidence type="ECO:0000313" key="2">
    <source>
        <dbReference type="Proteomes" id="UP000004208"/>
    </source>
</evidence>
<keyword evidence="2" id="KW-1185">Reference proteome</keyword>
<dbReference type="EMBL" id="ACLJ02000001">
    <property type="protein sequence ID" value="EFK54815.1"/>
    <property type="molecule type" value="Genomic_DNA"/>
</dbReference>
<comment type="caution">
    <text evidence="1">The sequence shown here is derived from an EMBL/GenBank/DDBJ whole genome shotgun (WGS) entry which is preliminary data.</text>
</comment>
<reference evidence="1" key="1">
    <citation type="submission" date="2010-06" db="EMBL/GenBank/DDBJ databases">
        <authorList>
            <person name="Muzny D."/>
            <person name="Qin X."/>
            <person name="Buhay C."/>
            <person name="Dugan-Rocha S."/>
            <person name="Ding Y."/>
            <person name="Chen G."/>
            <person name="Hawes A."/>
            <person name="Holder M."/>
            <person name="Jhangiani S."/>
            <person name="Johnson A."/>
            <person name="Khan Z."/>
            <person name="Li Z."/>
            <person name="Liu W."/>
            <person name="Liu X."/>
            <person name="Perez L."/>
            <person name="Shen H."/>
            <person name="Wang Q."/>
            <person name="Watt J."/>
            <person name="Xi L."/>
            <person name="Xin Y."/>
            <person name="Zhou J."/>
            <person name="Deng J."/>
            <person name="Jiang H."/>
            <person name="Liu Y."/>
            <person name="Qu J."/>
            <person name="Song X.-Z."/>
            <person name="Zhang L."/>
            <person name="Villasana D."/>
            <person name="Johnson A."/>
            <person name="Liu J."/>
            <person name="Liyanage D."/>
            <person name="Lorensuhewa L."/>
            <person name="Robinson T."/>
            <person name="Song A."/>
            <person name="Song B.-B."/>
            <person name="Dinh H."/>
            <person name="Thornton R."/>
            <person name="Coyle M."/>
            <person name="Francisco L."/>
            <person name="Jackson L."/>
            <person name="Javaid M."/>
            <person name="Korchina V."/>
            <person name="Kovar C."/>
            <person name="Mata R."/>
            <person name="Mathew T."/>
            <person name="Ngo R."/>
            <person name="Nguyen L."/>
            <person name="Nguyen N."/>
            <person name="Okwuonu G."/>
            <person name="Ongeri F."/>
            <person name="Pham C."/>
            <person name="Simmons D."/>
            <person name="Wilczek-Boney K."/>
            <person name="Hale W."/>
            <person name="Jakkamsetti A."/>
            <person name="Pham P."/>
            <person name="Ruth R."/>
            <person name="San Lucas F."/>
            <person name="Warren J."/>
            <person name="Zhang J."/>
            <person name="Zhao Z."/>
            <person name="Zhou C."/>
            <person name="Zhu D."/>
            <person name="Lee S."/>
            <person name="Bess C."/>
            <person name="Blankenburg K."/>
            <person name="Forbes L."/>
            <person name="Fu Q."/>
            <person name="Gubbala S."/>
            <person name="Hirani K."/>
            <person name="Jayaseelan J.C."/>
            <person name="Lara F."/>
            <person name="Munidasa M."/>
            <person name="Palculict T."/>
            <person name="Patil S."/>
            <person name="Pu L.-L."/>
            <person name="Saada N."/>
            <person name="Tang L."/>
            <person name="Weissenberger G."/>
            <person name="Zhu Y."/>
            <person name="Hemphill L."/>
            <person name="Shang Y."/>
            <person name="Youmans B."/>
            <person name="Ayvaz T."/>
            <person name="Ross M."/>
            <person name="Santibanez J."/>
            <person name="Aqrawi P."/>
            <person name="Gross S."/>
            <person name="Joshi V."/>
            <person name="Fowler G."/>
            <person name="Nazareth L."/>
            <person name="Reid J."/>
            <person name="Worley K."/>
            <person name="Petrosino J."/>
            <person name="Highlander S."/>
            <person name="Gibbs R."/>
        </authorList>
    </citation>
    <scope>NUCLEOTIDE SEQUENCE [LARGE SCALE GENOMIC DNA]</scope>
    <source>
        <strain evidence="1">ATCC 33030</strain>
    </source>
</reference>
<sequence length="108" mass="12056">MIAIPQSVVLWARFSTLQEDRQLSEQECVERVAEWGKDTDEISYPDGIEFVSGDSWLDETRFYESEGAVVFTSSDGTSVHGEYRCTVSVDHSSPRNVTGLAVVFGPDF</sequence>
<gene>
    <name evidence="1" type="ORF">HMPREF0291_10073</name>
</gene>
<dbReference type="HOGENOM" id="CLU_2192585_0_0_11"/>
<protein>
    <submittedName>
        <fullName evidence="1">Uncharacterized protein</fullName>
    </submittedName>
</protein>
<evidence type="ECO:0000313" key="1">
    <source>
        <dbReference type="EMBL" id="EFK54815.1"/>
    </source>
</evidence>
<accession>D7WAD4</accession>
<dbReference type="Proteomes" id="UP000004208">
    <property type="component" value="Unassembled WGS sequence"/>
</dbReference>
<dbReference type="STRING" id="585529.HMPREF0291_10073"/>
<proteinExistence type="predicted"/>
<dbReference type="AlphaFoldDB" id="D7WAD4"/>
<name>D7WAD4_9CORY</name>